<dbReference type="PANTHER" id="PTHR46471:SF2">
    <property type="entry name" value="CHITIN DEACETYLASE-RELATED"/>
    <property type="match status" value="1"/>
</dbReference>
<evidence type="ECO:0000313" key="7">
    <source>
        <dbReference type="EMBL" id="ORX59723.1"/>
    </source>
</evidence>
<dbReference type="InterPro" id="IPR011330">
    <property type="entry name" value="Glyco_hydro/deAcase_b/a-brl"/>
</dbReference>
<reference evidence="7 8" key="1">
    <citation type="submission" date="2016-07" db="EMBL/GenBank/DDBJ databases">
        <title>Pervasive Adenine N6-methylation of Active Genes in Fungi.</title>
        <authorList>
            <consortium name="DOE Joint Genome Institute"/>
            <person name="Mondo S.J."/>
            <person name="Dannebaum R.O."/>
            <person name="Kuo R.C."/>
            <person name="Labutti K."/>
            <person name="Haridas S."/>
            <person name="Kuo A."/>
            <person name="Salamov A."/>
            <person name="Ahrendt S.R."/>
            <person name="Lipzen A."/>
            <person name="Sullivan W."/>
            <person name="Andreopoulos W.B."/>
            <person name="Clum A."/>
            <person name="Lindquist E."/>
            <person name="Daum C."/>
            <person name="Ramamoorthy G.K."/>
            <person name="Gryganskyi A."/>
            <person name="Culley D."/>
            <person name="Magnuson J.K."/>
            <person name="James T.Y."/>
            <person name="O'Malley M.A."/>
            <person name="Stajich J.E."/>
            <person name="Spatafora J.W."/>
            <person name="Visel A."/>
            <person name="Grigoriev I.V."/>
        </authorList>
    </citation>
    <scope>NUCLEOTIDE SEQUENCE [LARGE SCALE GENOMIC DNA]</scope>
    <source>
        <strain evidence="7 8">NRRL 3301</strain>
    </source>
</reference>
<keyword evidence="8" id="KW-1185">Reference proteome</keyword>
<comment type="caution">
    <text evidence="7">The sequence shown here is derived from an EMBL/GenBank/DDBJ whole genome shotgun (WGS) entry which is preliminary data.</text>
</comment>
<evidence type="ECO:0000256" key="2">
    <source>
        <dbReference type="ARBA" id="ARBA00022723"/>
    </source>
</evidence>
<dbReference type="GO" id="GO:0016810">
    <property type="term" value="F:hydrolase activity, acting on carbon-nitrogen (but not peptide) bonds"/>
    <property type="evidence" value="ECO:0007669"/>
    <property type="project" value="InterPro"/>
</dbReference>
<dbReference type="STRING" id="101127.A0A1X2GRL3"/>
<organism evidence="7 8">
    <name type="scientific">Hesseltinella vesiculosa</name>
    <dbReference type="NCBI Taxonomy" id="101127"/>
    <lineage>
        <taxon>Eukaryota</taxon>
        <taxon>Fungi</taxon>
        <taxon>Fungi incertae sedis</taxon>
        <taxon>Mucoromycota</taxon>
        <taxon>Mucoromycotina</taxon>
        <taxon>Mucoromycetes</taxon>
        <taxon>Mucorales</taxon>
        <taxon>Cunninghamellaceae</taxon>
        <taxon>Hesseltinella</taxon>
    </lineage>
</organism>
<dbReference type="Gene3D" id="3.20.20.370">
    <property type="entry name" value="Glycoside hydrolase/deacetylase"/>
    <property type="match status" value="1"/>
</dbReference>
<evidence type="ECO:0000313" key="8">
    <source>
        <dbReference type="Proteomes" id="UP000242146"/>
    </source>
</evidence>
<dbReference type="InterPro" id="IPR002509">
    <property type="entry name" value="NODB_dom"/>
</dbReference>
<comment type="cofactor">
    <cofactor evidence="1">
        <name>Co(2+)</name>
        <dbReference type="ChEBI" id="CHEBI:48828"/>
    </cofactor>
</comment>
<dbReference type="PANTHER" id="PTHR46471">
    <property type="entry name" value="CHITIN DEACETYLASE"/>
    <property type="match status" value="1"/>
</dbReference>
<feature type="domain" description="NodB homology" evidence="6">
    <location>
        <begin position="14"/>
        <end position="207"/>
    </location>
</feature>
<dbReference type="OrthoDB" id="407355at2759"/>
<dbReference type="GO" id="GO:0046872">
    <property type="term" value="F:metal ion binding"/>
    <property type="evidence" value="ECO:0007669"/>
    <property type="project" value="UniProtKB-KW"/>
</dbReference>
<dbReference type="SUPFAM" id="SSF88713">
    <property type="entry name" value="Glycoside hydrolase/deacetylase"/>
    <property type="match status" value="1"/>
</dbReference>
<sequence>RPAAPQISSCRTQGQIAVTYSEGPSDATAKIVRHLNNFNAKGNFFVNASWLYTQQYAMVIQNIYNSGHFIGMTYRVRDDDSSLWSHAQIRDDIIKNAQTVESLIGVSPKYVRLHYTPERDVKTEAILADMGYVLVGYNLDSQDYSRKDSVGPNSIDDVYRSAFVRQRDTYDAMGSFISVQYDIPETGALNAVPFMVNAINDEGYDMVRMDGCLNDPQPYKKSATSLETVSDKFSFEQPEYHSGQQPVPEDML</sequence>
<dbReference type="EMBL" id="MCGT01000005">
    <property type="protein sequence ID" value="ORX59723.1"/>
    <property type="molecule type" value="Genomic_DNA"/>
</dbReference>
<dbReference type="AlphaFoldDB" id="A0A1X2GRL3"/>
<dbReference type="PROSITE" id="PS51677">
    <property type="entry name" value="NODB"/>
    <property type="match status" value="1"/>
</dbReference>
<keyword evidence="5" id="KW-0119">Carbohydrate metabolism</keyword>
<name>A0A1X2GRL3_9FUNG</name>
<evidence type="ECO:0000256" key="3">
    <source>
        <dbReference type="ARBA" id="ARBA00022729"/>
    </source>
</evidence>
<feature type="non-terminal residue" evidence="7">
    <location>
        <position position="252"/>
    </location>
</feature>
<gene>
    <name evidence="7" type="ORF">DM01DRAFT_1272780</name>
</gene>
<keyword evidence="3" id="KW-0732">Signal</keyword>
<evidence type="ECO:0000256" key="1">
    <source>
        <dbReference type="ARBA" id="ARBA00001941"/>
    </source>
</evidence>
<dbReference type="Pfam" id="PF01522">
    <property type="entry name" value="Polysacc_deac_1"/>
    <property type="match status" value="1"/>
</dbReference>
<protein>
    <submittedName>
        <fullName evidence="7">Glycoside hydrolase/deacetylase</fullName>
    </submittedName>
</protein>
<dbReference type="Proteomes" id="UP000242146">
    <property type="component" value="Unassembled WGS sequence"/>
</dbReference>
<proteinExistence type="predicted"/>
<keyword evidence="2" id="KW-0479">Metal-binding</keyword>
<evidence type="ECO:0000256" key="5">
    <source>
        <dbReference type="ARBA" id="ARBA00023277"/>
    </source>
</evidence>
<feature type="non-terminal residue" evidence="7">
    <location>
        <position position="1"/>
    </location>
</feature>
<evidence type="ECO:0000259" key="6">
    <source>
        <dbReference type="PROSITE" id="PS51677"/>
    </source>
</evidence>
<accession>A0A1X2GRL3</accession>
<keyword evidence="4 7" id="KW-0378">Hydrolase</keyword>
<evidence type="ECO:0000256" key="4">
    <source>
        <dbReference type="ARBA" id="ARBA00022801"/>
    </source>
</evidence>
<dbReference type="GO" id="GO:0005975">
    <property type="term" value="P:carbohydrate metabolic process"/>
    <property type="evidence" value="ECO:0007669"/>
    <property type="project" value="InterPro"/>
</dbReference>